<dbReference type="Pfam" id="PF16015">
    <property type="entry name" value="Promethin"/>
    <property type="match status" value="1"/>
</dbReference>
<feature type="transmembrane region" description="Helical" evidence="2">
    <location>
        <begin position="138"/>
        <end position="159"/>
    </location>
</feature>
<evidence type="ECO:0000256" key="1">
    <source>
        <dbReference type="SAM" id="MobiDB-lite"/>
    </source>
</evidence>
<keyword evidence="2" id="KW-1133">Transmembrane helix</keyword>
<gene>
    <name evidence="3" type="ORF">B0A50_01980</name>
</gene>
<keyword evidence="2" id="KW-0472">Membrane</keyword>
<dbReference type="Proteomes" id="UP000308549">
    <property type="component" value="Unassembled WGS sequence"/>
</dbReference>
<dbReference type="OrthoDB" id="3928876at2759"/>
<evidence type="ECO:0000313" key="3">
    <source>
        <dbReference type="EMBL" id="TKA31012.1"/>
    </source>
</evidence>
<feature type="region of interest" description="Disordered" evidence="1">
    <location>
        <begin position="207"/>
        <end position="229"/>
    </location>
</feature>
<proteinExistence type="predicted"/>
<comment type="caution">
    <text evidence="3">The sequence shown here is derived from an EMBL/GenBank/DDBJ whole genome shotgun (WGS) entry which is preliminary data.</text>
</comment>
<feature type="compositionally biased region" description="Basic and acidic residues" evidence="1">
    <location>
        <begin position="213"/>
        <end position="229"/>
    </location>
</feature>
<dbReference type="AlphaFoldDB" id="A0A4U0U8M2"/>
<feature type="transmembrane region" description="Helical" evidence="2">
    <location>
        <begin position="105"/>
        <end position="131"/>
    </location>
</feature>
<dbReference type="EMBL" id="NAJL01000009">
    <property type="protein sequence ID" value="TKA31012.1"/>
    <property type="molecule type" value="Genomic_DNA"/>
</dbReference>
<reference evidence="3 4" key="1">
    <citation type="submission" date="2017-03" db="EMBL/GenBank/DDBJ databases">
        <title>Genomes of endolithic fungi from Antarctica.</title>
        <authorList>
            <person name="Coleine C."/>
            <person name="Masonjones S."/>
            <person name="Stajich J.E."/>
        </authorList>
    </citation>
    <scope>NUCLEOTIDE SEQUENCE [LARGE SCALE GENOMIC DNA]</scope>
    <source>
        <strain evidence="3 4">CCFEE 6315</strain>
    </source>
</reference>
<protein>
    <submittedName>
        <fullName evidence="3">Uncharacterized protein</fullName>
    </submittedName>
</protein>
<keyword evidence="4" id="KW-1185">Reference proteome</keyword>
<evidence type="ECO:0000256" key="2">
    <source>
        <dbReference type="SAM" id="Phobius"/>
    </source>
</evidence>
<keyword evidence="2" id="KW-0812">Transmembrane</keyword>
<name>A0A4U0U8M2_9PEZI</name>
<sequence length="229" mass="23985">MADQTQQAAKGAAEKTQNAGGVQNGIEGATSGMLSTAEGWGNRVAGKGKEVLDRIISPEQRANILAKLQDFMLRNPKLSTFLGMNFALTGIPLGLFVLFTLTVAIFSLVVGLLLGLLAAVAFTLFCVGVALTIVLPTIFFTTMTACFLFLWGLGGYYLLQWGNSASGGEGGKASDGQAIGDRLNSLTGGRLSGLMSNARAEEAKGDISGYGDQHLKPDHSAGQNEKHSK</sequence>
<evidence type="ECO:0000313" key="4">
    <source>
        <dbReference type="Proteomes" id="UP000308549"/>
    </source>
</evidence>
<organism evidence="3 4">
    <name type="scientific">Salinomyces thailandicus</name>
    <dbReference type="NCBI Taxonomy" id="706561"/>
    <lineage>
        <taxon>Eukaryota</taxon>
        <taxon>Fungi</taxon>
        <taxon>Dikarya</taxon>
        <taxon>Ascomycota</taxon>
        <taxon>Pezizomycotina</taxon>
        <taxon>Dothideomycetes</taxon>
        <taxon>Dothideomycetidae</taxon>
        <taxon>Mycosphaerellales</taxon>
        <taxon>Teratosphaeriaceae</taxon>
        <taxon>Salinomyces</taxon>
    </lineage>
</organism>
<feature type="transmembrane region" description="Helical" evidence="2">
    <location>
        <begin position="78"/>
        <end position="99"/>
    </location>
</feature>
<accession>A0A4U0U8M2</accession>
<feature type="region of interest" description="Disordered" evidence="1">
    <location>
        <begin position="1"/>
        <end position="23"/>
    </location>
</feature>